<dbReference type="EMBL" id="JBBCAQ010000019">
    <property type="protein sequence ID" value="KAK7595209.1"/>
    <property type="molecule type" value="Genomic_DNA"/>
</dbReference>
<dbReference type="Proteomes" id="UP001367676">
    <property type="component" value="Unassembled WGS sequence"/>
</dbReference>
<comment type="caution">
    <text evidence="2">The sequence shown here is derived from an EMBL/GenBank/DDBJ whole genome shotgun (WGS) entry which is preliminary data.</text>
</comment>
<protein>
    <submittedName>
        <fullName evidence="2">Uncharacterized protein</fullName>
    </submittedName>
</protein>
<gene>
    <name evidence="2" type="ORF">V9T40_001642</name>
</gene>
<evidence type="ECO:0000256" key="1">
    <source>
        <dbReference type="SAM" id="MobiDB-lite"/>
    </source>
</evidence>
<accession>A0AAN9TWI3</accession>
<keyword evidence="3" id="KW-1185">Reference proteome</keyword>
<feature type="region of interest" description="Disordered" evidence="1">
    <location>
        <begin position="70"/>
        <end position="89"/>
    </location>
</feature>
<proteinExistence type="predicted"/>
<sequence>MPAPVRMRRMSKFLLDVSYKISGLEECGKWMVENDETKANVILDDSVYIFNAITTNDDLLNRVHGSSILSEEEEDHLGQGGGGKSLQVHGKAEDLRKNVSACKSCGSFAEFFADDPQKRSEDLDQEDFSPQLFYV</sequence>
<name>A0AAN9TWI3_9HEMI</name>
<organism evidence="2 3">
    <name type="scientific">Parthenolecanium corni</name>
    <dbReference type="NCBI Taxonomy" id="536013"/>
    <lineage>
        <taxon>Eukaryota</taxon>
        <taxon>Metazoa</taxon>
        <taxon>Ecdysozoa</taxon>
        <taxon>Arthropoda</taxon>
        <taxon>Hexapoda</taxon>
        <taxon>Insecta</taxon>
        <taxon>Pterygota</taxon>
        <taxon>Neoptera</taxon>
        <taxon>Paraneoptera</taxon>
        <taxon>Hemiptera</taxon>
        <taxon>Sternorrhyncha</taxon>
        <taxon>Coccoidea</taxon>
        <taxon>Coccidae</taxon>
        <taxon>Parthenolecanium</taxon>
    </lineage>
</organism>
<reference evidence="2 3" key="1">
    <citation type="submission" date="2024-03" db="EMBL/GenBank/DDBJ databases">
        <title>Adaptation during the transition from Ophiocordyceps entomopathogen to insect associate is accompanied by gene loss and intensified selection.</title>
        <authorList>
            <person name="Ward C.M."/>
            <person name="Onetto C.A."/>
            <person name="Borneman A.R."/>
        </authorList>
    </citation>
    <scope>NUCLEOTIDE SEQUENCE [LARGE SCALE GENOMIC DNA]</scope>
    <source>
        <strain evidence="2">AWRI1</strain>
        <tissue evidence="2">Single Adult Female</tissue>
    </source>
</reference>
<evidence type="ECO:0000313" key="2">
    <source>
        <dbReference type="EMBL" id="KAK7595209.1"/>
    </source>
</evidence>
<evidence type="ECO:0000313" key="3">
    <source>
        <dbReference type="Proteomes" id="UP001367676"/>
    </source>
</evidence>
<dbReference type="AlphaFoldDB" id="A0AAN9TWI3"/>